<gene>
    <name evidence="5" type="primary">brpA_2</name>
    <name evidence="5" type="ORF">AOLFYP35_01109</name>
</gene>
<evidence type="ECO:0000256" key="2">
    <source>
        <dbReference type="SAM" id="MobiDB-lite"/>
    </source>
</evidence>
<dbReference type="PANTHER" id="PTHR33392">
    <property type="entry name" value="POLYISOPRENYL-TEICHOIC ACID--PEPTIDOGLYCAN TEICHOIC ACID TRANSFERASE TAGU"/>
    <property type="match status" value="1"/>
</dbReference>
<protein>
    <submittedName>
        <fullName evidence="5">Biofilm regulatory protein A</fullName>
    </submittedName>
</protein>
<dbReference type="InterPro" id="IPR050922">
    <property type="entry name" value="LytR/CpsA/Psr_CW_biosynth"/>
</dbReference>
<dbReference type="EMBL" id="CACRSM010000002">
    <property type="protein sequence ID" value="VYS98796.1"/>
    <property type="molecule type" value="Genomic_DNA"/>
</dbReference>
<feature type="compositionally biased region" description="Polar residues" evidence="2">
    <location>
        <begin position="370"/>
        <end position="382"/>
    </location>
</feature>
<keyword evidence="3" id="KW-0812">Transmembrane</keyword>
<name>A0A6N2T069_9ACTO</name>
<feature type="region of interest" description="Disordered" evidence="2">
    <location>
        <begin position="367"/>
        <end position="425"/>
    </location>
</feature>
<evidence type="ECO:0000256" key="3">
    <source>
        <dbReference type="SAM" id="Phobius"/>
    </source>
</evidence>
<dbReference type="AlphaFoldDB" id="A0A6N2T069"/>
<feature type="transmembrane region" description="Helical" evidence="3">
    <location>
        <begin position="31"/>
        <end position="54"/>
    </location>
</feature>
<comment type="similarity">
    <text evidence="1">Belongs to the LytR/CpsA/Psr (LCP) family.</text>
</comment>
<dbReference type="InterPro" id="IPR004474">
    <property type="entry name" value="LytR_CpsA_psr"/>
</dbReference>
<dbReference type="Gene3D" id="3.40.630.190">
    <property type="entry name" value="LCP protein"/>
    <property type="match status" value="1"/>
</dbReference>
<sequence>MINAMSTPQPRDARPILHSATLPFKSGAARVVSLVAFTCVLLLVWTVFFVYHSFGSQLSANSINTNGLGNANSTESAAPADSFEGRAVNILISGIDSRQNQGDDANGDPDELSSIHSDTTMFMHISADRSRIQVVSIPRDLITDIPSCRRSDGTTSSAYTGMFNSAFSTGSNDTDIAGGIACTEATVEQLTGTKVDGFVVVDFHGFRGLIDALGGVWFDIPEDIDDSKSDLHVQAGCQKLDGKTALAYARTRYAVGDGSDLGRISNQQKLVAAIMRELMAKNFVSDLPSLLSFTKQGLSALQPSQNLSNINTDVGLMLSLTSVNRSNIQFITSPNQYSPVDPNRVINLEPQFSQVWEAIRKDQPFPATIEFTNGSGEDGQTNAPAQDPSASPSSSQSASASATPSASASQSPSATPTQKPCPPEK</sequence>
<dbReference type="Pfam" id="PF03816">
    <property type="entry name" value="LytR_cpsA_psr"/>
    <property type="match status" value="1"/>
</dbReference>
<dbReference type="PANTHER" id="PTHR33392:SF6">
    <property type="entry name" value="POLYISOPRENYL-TEICHOIC ACID--PEPTIDOGLYCAN TEICHOIC ACID TRANSFERASE TAGU"/>
    <property type="match status" value="1"/>
</dbReference>
<evidence type="ECO:0000259" key="4">
    <source>
        <dbReference type="Pfam" id="PF03816"/>
    </source>
</evidence>
<accession>A0A6N2T069</accession>
<reference evidence="5" key="1">
    <citation type="submission" date="2019-11" db="EMBL/GenBank/DDBJ databases">
        <authorList>
            <person name="Feng L."/>
        </authorList>
    </citation>
    <scope>NUCLEOTIDE SEQUENCE</scope>
    <source>
        <strain evidence="5">AodontolyticusLFYP35</strain>
    </source>
</reference>
<dbReference type="NCBIfam" id="TIGR00350">
    <property type="entry name" value="lytR_cpsA_psr"/>
    <property type="match status" value="1"/>
</dbReference>
<evidence type="ECO:0000256" key="1">
    <source>
        <dbReference type="ARBA" id="ARBA00006068"/>
    </source>
</evidence>
<keyword evidence="3" id="KW-0472">Membrane</keyword>
<organism evidence="5">
    <name type="scientific">Schaalia odontolytica</name>
    <dbReference type="NCBI Taxonomy" id="1660"/>
    <lineage>
        <taxon>Bacteria</taxon>
        <taxon>Bacillati</taxon>
        <taxon>Actinomycetota</taxon>
        <taxon>Actinomycetes</taxon>
        <taxon>Actinomycetales</taxon>
        <taxon>Actinomycetaceae</taxon>
        <taxon>Schaalia</taxon>
    </lineage>
</organism>
<proteinExistence type="inferred from homology"/>
<feature type="compositionally biased region" description="Low complexity" evidence="2">
    <location>
        <begin position="383"/>
        <end position="418"/>
    </location>
</feature>
<keyword evidence="3" id="KW-1133">Transmembrane helix</keyword>
<feature type="domain" description="Cell envelope-related transcriptional attenuator" evidence="4">
    <location>
        <begin position="116"/>
        <end position="278"/>
    </location>
</feature>
<evidence type="ECO:0000313" key="5">
    <source>
        <dbReference type="EMBL" id="VYS98796.1"/>
    </source>
</evidence>